<accession>A0A4W4FC17</accession>
<keyword evidence="9" id="KW-0560">Oxidoreductase</keyword>
<dbReference type="GO" id="GO:0006879">
    <property type="term" value="P:intracellular iron ion homeostasis"/>
    <property type="evidence" value="ECO:0007669"/>
    <property type="project" value="UniProtKB-KW"/>
</dbReference>
<sequence length="254" mass="28570">MSLPTSLSDVMSRLMSKSQCLSRLFLEFRWKCHQPAKVYTYVTGARKSEATLNPRWCAFYNTNSGRPEIKTDAQWWVNVILGDIRRRGLHLSCPPAEVHARQFKELTEAAYEKVANETLDALAEYLDDLTDAKCTPSDYDVVFSSGVLTVNVGGGHGTYVINKQTPNRQIWLSSPISGPKRYDWTGKCWVYAHDGMSLHDLLAKELSAIFQSRMDLSCLIHSSRGHQEAQTPSKNGQPTVLSCRNTDVLARRNG</sequence>
<dbReference type="PROSITE" id="PS50810">
    <property type="entry name" value="FRATAXIN_2"/>
    <property type="match status" value="1"/>
</dbReference>
<evidence type="ECO:0000256" key="14">
    <source>
        <dbReference type="ARBA" id="ARBA00045532"/>
    </source>
</evidence>
<protein>
    <recommendedName>
        <fullName evidence="4">Frataxin, mitochondrial</fullName>
        <ecNumber evidence="3">1.16.3.1</ecNumber>
    </recommendedName>
</protein>
<dbReference type="AlphaFoldDB" id="A0A4W4FC17"/>
<gene>
    <name evidence="17" type="primary">FXN</name>
</gene>
<dbReference type="GeneTree" id="ENSGT00390000005811"/>
<organism evidence="17 18">
    <name type="scientific">Electrophorus electricus</name>
    <name type="common">Electric eel</name>
    <name type="synonym">Gymnotus electricus</name>
    <dbReference type="NCBI Taxonomy" id="8005"/>
    <lineage>
        <taxon>Eukaryota</taxon>
        <taxon>Metazoa</taxon>
        <taxon>Chordata</taxon>
        <taxon>Craniata</taxon>
        <taxon>Vertebrata</taxon>
        <taxon>Euteleostomi</taxon>
        <taxon>Actinopterygii</taxon>
        <taxon>Neopterygii</taxon>
        <taxon>Teleostei</taxon>
        <taxon>Ostariophysi</taxon>
        <taxon>Gymnotiformes</taxon>
        <taxon>Gymnotoidei</taxon>
        <taxon>Gymnotidae</taxon>
        <taxon>Electrophorus</taxon>
    </lineage>
</organism>
<dbReference type="Proteomes" id="UP000314983">
    <property type="component" value="Chromosome 23"/>
</dbReference>
<keyword evidence="12" id="KW-0496">Mitochondrion</keyword>
<dbReference type="GO" id="GO:0006826">
    <property type="term" value="P:iron ion transport"/>
    <property type="evidence" value="ECO:0007669"/>
    <property type="project" value="UniProtKB-KW"/>
</dbReference>
<evidence type="ECO:0000313" key="17">
    <source>
        <dbReference type="Ensembl" id="ENSEEEP00000021634.2"/>
    </source>
</evidence>
<evidence type="ECO:0000256" key="13">
    <source>
        <dbReference type="ARBA" id="ARBA00023133"/>
    </source>
</evidence>
<dbReference type="EC" id="1.16.3.1" evidence="3"/>
<proteinExistence type="inferred from homology"/>
<dbReference type="Gene3D" id="3.30.920.10">
    <property type="entry name" value="Frataxin/CyaY"/>
    <property type="match status" value="1"/>
</dbReference>
<dbReference type="GO" id="GO:0008199">
    <property type="term" value="F:ferric iron binding"/>
    <property type="evidence" value="ECO:0007669"/>
    <property type="project" value="InterPro"/>
</dbReference>
<reference evidence="17" key="5">
    <citation type="submission" date="2025-09" db="UniProtKB">
        <authorList>
            <consortium name="Ensembl"/>
        </authorList>
    </citation>
    <scope>IDENTIFICATION</scope>
</reference>
<keyword evidence="6" id="KW-0813">Transport</keyword>
<dbReference type="NCBIfam" id="TIGR03422">
    <property type="entry name" value="mito_frataxin"/>
    <property type="match status" value="1"/>
</dbReference>
<dbReference type="InterPro" id="IPR020895">
    <property type="entry name" value="Frataxin_CS"/>
</dbReference>
<keyword evidence="10" id="KW-0408">Iron</keyword>
<dbReference type="PANTHER" id="PTHR16821:SF2">
    <property type="entry name" value="FRATAXIN, MITOCHONDRIAL"/>
    <property type="match status" value="1"/>
</dbReference>
<keyword evidence="7" id="KW-0410">Iron transport</keyword>
<evidence type="ECO:0000256" key="7">
    <source>
        <dbReference type="ARBA" id="ARBA00022496"/>
    </source>
</evidence>
<dbReference type="GO" id="GO:0034986">
    <property type="term" value="F:iron chaperone activity"/>
    <property type="evidence" value="ECO:0007669"/>
    <property type="project" value="TreeGrafter"/>
</dbReference>
<name>A0A4W4FC17_ELEEL</name>
<reference evidence="17" key="3">
    <citation type="submission" date="2020-05" db="EMBL/GenBank/DDBJ databases">
        <title>Electrophorus electricus (electric eel) genome, fEleEle1, primary haplotype.</title>
        <authorList>
            <person name="Myers G."/>
            <person name="Meyer A."/>
            <person name="Fedrigo O."/>
            <person name="Formenti G."/>
            <person name="Rhie A."/>
            <person name="Tracey A."/>
            <person name="Sims Y."/>
            <person name="Jarvis E.D."/>
        </authorList>
    </citation>
    <scope>NUCLEOTIDE SEQUENCE [LARGE SCALE GENOMIC DNA]</scope>
</reference>
<dbReference type="InterPro" id="IPR017789">
    <property type="entry name" value="Frataxin"/>
</dbReference>
<evidence type="ECO:0000256" key="8">
    <source>
        <dbReference type="ARBA" id="ARBA00022946"/>
    </source>
</evidence>
<keyword evidence="5" id="KW-0409">Iron storage</keyword>
<dbReference type="STRING" id="8005.ENSEEEP00000021634"/>
<dbReference type="PANTHER" id="PTHR16821">
    <property type="entry name" value="FRATAXIN"/>
    <property type="match status" value="1"/>
</dbReference>
<evidence type="ECO:0000313" key="18">
    <source>
        <dbReference type="Proteomes" id="UP000314983"/>
    </source>
</evidence>
<keyword evidence="8" id="KW-0809">Transit peptide</keyword>
<evidence type="ECO:0000256" key="4">
    <source>
        <dbReference type="ARBA" id="ARBA00014720"/>
    </source>
</evidence>
<dbReference type="SMART" id="SM01219">
    <property type="entry name" value="Frataxin_Cyay"/>
    <property type="match status" value="1"/>
</dbReference>
<dbReference type="GO" id="GO:0006783">
    <property type="term" value="P:heme biosynthetic process"/>
    <property type="evidence" value="ECO:0007669"/>
    <property type="project" value="UniProtKB-KW"/>
</dbReference>
<evidence type="ECO:0000256" key="11">
    <source>
        <dbReference type="ARBA" id="ARBA00023065"/>
    </source>
</evidence>
<dbReference type="NCBIfam" id="TIGR03421">
    <property type="entry name" value="FeS_CyaY"/>
    <property type="match status" value="1"/>
</dbReference>
<dbReference type="FunFam" id="3.30.920.10:FF:000002">
    <property type="entry name" value="Frataxin, mitochondrial"/>
    <property type="match status" value="1"/>
</dbReference>
<evidence type="ECO:0000256" key="1">
    <source>
        <dbReference type="ARBA" id="ARBA00004173"/>
    </source>
</evidence>
<dbReference type="GO" id="GO:0016226">
    <property type="term" value="P:iron-sulfur cluster assembly"/>
    <property type="evidence" value="ECO:0007669"/>
    <property type="project" value="InterPro"/>
</dbReference>
<comment type="subcellular location">
    <subcellularLocation>
        <location evidence="1">Mitochondrion</location>
    </subcellularLocation>
</comment>
<keyword evidence="18" id="KW-1185">Reference proteome</keyword>
<comment type="catalytic activity">
    <reaction evidence="16">
        <text>4 Fe(2+) + O2 + 4 H(+) = 4 Fe(3+) + 2 H2O</text>
        <dbReference type="Rhea" id="RHEA:11148"/>
        <dbReference type="ChEBI" id="CHEBI:15377"/>
        <dbReference type="ChEBI" id="CHEBI:15378"/>
        <dbReference type="ChEBI" id="CHEBI:15379"/>
        <dbReference type="ChEBI" id="CHEBI:29033"/>
        <dbReference type="ChEBI" id="CHEBI:29034"/>
        <dbReference type="EC" id="1.16.3.1"/>
    </reaction>
</comment>
<reference evidence="18" key="2">
    <citation type="journal article" date="2017" name="Sci. Adv.">
        <title>A tail of two voltages: Proteomic comparison of the three electric organs of the electric eel.</title>
        <authorList>
            <person name="Traeger L.L."/>
            <person name="Sabat G."/>
            <person name="Barrett-Wilt G.A."/>
            <person name="Wells G.B."/>
            <person name="Sussman M.R."/>
        </authorList>
    </citation>
    <scope>NUCLEOTIDE SEQUENCE [LARGE SCALE GENOMIC DNA]</scope>
</reference>
<evidence type="ECO:0000256" key="2">
    <source>
        <dbReference type="ARBA" id="ARBA00008183"/>
    </source>
</evidence>
<dbReference type="Pfam" id="PF01491">
    <property type="entry name" value="Frataxin_Cyay"/>
    <property type="match status" value="1"/>
</dbReference>
<dbReference type="InterPro" id="IPR002908">
    <property type="entry name" value="Frataxin/CyaY"/>
</dbReference>
<evidence type="ECO:0000256" key="12">
    <source>
        <dbReference type="ARBA" id="ARBA00023128"/>
    </source>
</evidence>
<comment type="function">
    <text evidence="14">Modulates the RNA-binding activity of ACO1. May be involved in the cytoplasmic iron-sulfur protein biogenesis. May contribute to oxidative stress resistance and overall cell survival.</text>
</comment>
<evidence type="ECO:0000256" key="10">
    <source>
        <dbReference type="ARBA" id="ARBA00023004"/>
    </source>
</evidence>
<dbReference type="GO" id="GO:0008198">
    <property type="term" value="F:ferrous iron binding"/>
    <property type="evidence" value="ECO:0007669"/>
    <property type="project" value="TreeGrafter"/>
</dbReference>
<reference evidence="17" key="4">
    <citation type="submission" date="2025-08" db="UniProtKB">
        <authorList>
            <consortium name="Ensembl"/>
        </authorList>
    </citation>
    <scope>IDENTIFICATION</scope>
</reference>
<keyword evidence="13" id="KW-0350">Heme biosynthesis</keyword>
<evidence type="ECO:0000256" key="6">
    <source>
        <dbReference type="ARBA" id="ARBA00022448"/>
    </source>
</evidence>
<evidence type="ECO:0000256" key="3">
    <source>
        <dbReference type="ARBA" id="ARBA00013107"/>
    </source>
</evidence>
<comment type="subunit">
    <text evidence="15">Interacts with ACO1. Interacts with ISCU (cytoplasmic form).</text>
</comment>
<dbReference type="InterPro" id="IPR036524">
    <property type="entry name" value="Frataxin/CyaY_sf"/>
</dbReference>
<evidence type="ECO:0000256" key="9">
    <source>
        <dbReference type="ARBA" id="ARBA00023002"/>
    </source>
</evidence>
<dbReference type="PROSITE" id="PS01344">
    <property type="entry name" value="FRATAXIN_1"/>
    <property type="match status" value="1"/>
</dbReference>
<comment type="similarity">
    <text evidence="2">Belongs to the frataxin family.</text>
</comment>
<dbReference type="RefSeq" id="XP_026870196.2">
    <property type="nucleotide sequence ID" value="XM_027014395.2"/>
</dbReference>
<dbReference type="CDD" id="cd00503">
    <property type="entry name" value="Frataxin"/>
    <property type="match status" value="1"/>
</dbReference>
<evidence type="ECO:0000256" key="5">
    <source>
        <dbReference type="ARBA" id="ARBA00022434"/>
    </source>
</evidence>
<reference evidence="18" key="1">
    <citation type="journal article" date="2014" name="Science">
        <title>Nonhuman genetics. Genomic basis for the convergent evolution of electric organs.</title>
        <authorList>
            <person name="Gallant J.R."/>
            <person name="Traeger L.L."/>
            <person name="Volkening J.D."/>
            <person name="Moffett H."/>
            <person name="Chen P.H."/>
            <person name="Novina C.D."/>
            <person name="Phillips G.N.Jr."/>
            <person name="Anand R."/>
            <person name="Wells G.B."/>
            <person name="Pinch M."/>
            <person name="Guth R."/>
            <person name="Unguez G.A."/>
            <person name="Albert J.S."/>
            <person name="Zakon H.H."/>
            <person name="Samanta M.P."/>
            <person name="Sussman M.R."/>
        </authorList>
    </citation>
    <scope>NUCLEOTIDE SEQUENCE [LARGE SCALE GENOMIC DNA]</scope>
</reference>
<evidence type="ECO:0000256" key="16">
    <source>
        <dbReference type="ARBA" id="ARBA00047990"/>
    </source>
</evidence>
<evidence type="ECO:0000256" key="15">
    <source>
        <dbReference type="ARBA" id="ARBA00046911"/>
    </source>
</evidence>
<dbReference type="GO" id="GO:0004322">
    <property type="term" value="F:ferroxidase activity"/>
    <property type="evidence" value="ECO:0007669"/>
    <property type="project" value="UniProtKB-EC"/>
</dbReference>
<dbReference type="Ensembl" id="ENSEEET00000021876.2">
    <property type="protein sequence ID" value="ENSEEEP00000021634.2"/>
    <property type="gene ID" value="ENSEEEG00000010527.2"/>
</dbReference>
<dbReference type="GeneID" id="113580070"/>
<dbReference type="GO" id="GO:0005739">
    <property type="term" value="C:mitochondrion"/>
    <property type="evidence" value="ECO:0007669"/>
    <property type="project" value="UniProtKB-SubCell"/>
</dbReference>
<keyword evidence="11" id="KW-0406">Ion transport</keyword>
<dbReference type="PRINTS" id="PR00904">
    <property type="entry name" value="FRATAXIN"/>
</dbReference>
<dbReference type="GO" id="GO:0051537">
    <property type="term" value="F:2 iron, 2 sulfur cluster binding"/>
    <property type="evidence" value="ECO:0007669"/>
    <property type="project" value="TreeGrafter"/>
</dbReference>
<dbReference type="SUPFAM" id="SSF55387">
    <property type="entry name" value="Frataxin/Nqo15-like"/>
    <property type="match status" value="1"/>
</dbReference>